<gene>
    <name evidence="1" type="ORF">FEZ08_09845</name>
</gene>
<evidence type="ECO:0000313" key="2">
    <source>
        <dbReference type="Proteomes" id="UP000306912"/>
    </source>
</evidence>
<reference evidence="1 2" key="1">
    <citation type="submission" date="2019-05" db="EMBL/GenBank/DDBJ databases">
        <title>Culicoidintestinum kansasii gen. nov., sp. nov. from the gastrointestinal tract of the biting midge, Culicoides sonorensis.</title>
        <authorList>
            <person name="Neupane S."/>
            <person name="Ghosh A."/>
            <person name="Gunther S."/>
            <person name="Martin K."/>
            <person name="Zurek L."/>
        </authorList>
    </citation>
    <scope>NUCLEOTIDE SEQUENCE [LARGE SCALE GENOMIC DNA]</scope>
    <source>
        <strain evidence="1 2">CS-1</strain>
    </source>
</reference>
<dbReference type="AlphaFoldDB" id="A0A5R8Q8X0"/>
<organism evidence="1 2">
    <name type="scientific">Culicoidibacter larvae</name>
    <dbReference type="NCBI Taxonomy" id="2579976"/>
    <lineage>
        <taxon>Bacteria</taxon>
        <taxon>Bacillati</taxon>
        <taxon>Bacillota</taxon>
        <taxon>Culicoidibacteria</taxon>
        <taxon>Culicoidibacterales</taxon>
        <taxon>Culicoidibacteraceae</taxon>
        <taxon>Culicoidibacter</taxon>
    </lineage>
</organism>
<keyword evidence="2" id="KW-1185">Reference proteome</keyword>
<sequence length="36" mass="4159">MKKKSPECSTLGFFILLYLALFTLRRRSATFAFVTT</sequence>
<accession>A0A5R8Q8X0</accession>
<comment type="caution">
    <text evidence="1">The sequence shown here is derived from an EMBL/GenBank/DDBJ whole genome shotgun (WGS) entry which is preliminary data.</text>
</comment>
<name>A0A5R8Q8X0_9FIRM</name>
<dbReference type="EMBL" id="VBWP01000009">
    <property type="protein sequence ID" value="TLG72158.1"/>
    <property type="molecule type" value="Genomic_DNA"/>
</dbReference>
<dbReference type="InParanoid" id="A0A5R8Q8X0"/>
<dbReference type="Proteomes" id="UP000306912">
    <property type="component" value="Unassembled WGS sequence"/>
</dbReference>
<evidence type="ECO:0000313" key="1">
    <source>
        <dbReference type="EMBL" id="TLG72158.1"/>
    </source>
</evidence>
<proteinExistence type="predicted"/>
<protein>
    <submittedName>
        <fullName evidence="1">GlyGly-CTERM sorting domain-containing protein</fullName>
    </submittedName>
</protein>
<dbReference type="InterPro" id="IPR020008">
    <property type="entry name" value="GlyGly_CTERM"/>
</dbReference>
<dbReference type="NCBIfam" id="TIGR03501">
    <property type="entry name" value="GlyGly_CTERM"/>
    <property type="match status" value="1"/>
</dbReference>